<keyword evidence="6 12" id="KW-0812">Transmembrane</keyword>
<evidence type="ECO:0000256" key="6">
    <source>
        <dbReference type="ARBA" id="ARBA00022692"/>
    </source>
</evidence>
<dbReference type="GO" id="GO:0033214">
    <property type="term" value="P:siderophore-iron import into cell"/>
    <property type="evidence" value="ECO:0007669"/>
    <property type="project" value="TreeGrafter"/>
</dbReference>
<dbReference type="FunFam" id="1.10.3470.10:FF:000001">
    <property type="entry name" value="Vitamin B12 ABC transporter permease BtuC"/>
    <property type="match status" value="1"/>
</dbReference>
<name>A0A285UJ04_9STAP</name>
<evidence type="ECO:0000256" key="7">
    <source>
        <dbReference type="ARBA" id="ARBA00022989"/>
    </source>
</evidence>
<feature type="transmembrane region" description="Helical" evidence="12">
    <location>
        <begin position="197"/>
        <end position="216"/>
    </location>
</feature>
<dbReference type="Proteomes" id="UP000219412">
    <property type="component" value="Unassembled WGS sequence"/>
</dbReference>
<comment type="subcellular location">
    <subcellularLocation>
        <location evidence="1">Cell membrane</location>
        <topology evidence="1">Multi-pass membrane protein</topology>
    </subcellularLocation>
</comment>
<evidence type="ECO:0000256" key="3">
    <source>
        <dbReference type="ARBA" id="ARBA00018524"/>
    </source>
</evidence>
<evidence type="ECO:0000256" key="9">
    <source>
        <dbReference type="ARBA" id="ARBA00025320"/>
    </source>
</evidence>
<accession>A0A285UJ04</accession>
<feature type="transmembrane region" description="Helical" evidence="12">
    <location>
        <begin position="112"/>
        <end position="134"/>
    </location>
</feature>
<dbReference type="InterPro" id="IPR037294">
    <property type="entry name" value="ABC_BtuC-like"/>
</dbReference>
<dbReference type="Pfam" id="PF01032">
    <property type="entry name" value="FecCD"/>
    <property type="match status" value="1"/>
</dbReference>
<dbReference type="InterPro" id="IPR000522">
    <property type="entry name" value="ABC_transptr_permease_BtuC"/>
</dbReference>
<comment type="similarity">
    <text evidence="2">Belongs to the binding-protein-dependent transport system permease family. FecCD subfamily.</text>
</comment>
<proteinExistence type="inferred from homology"/>
<feature type="transmembrane region" description="Helical" evidence="12">
    <location>
        <begin position="146"/>
        <end position="168"/>
    </location>
</feature>
<evidence type="ECO:0000256" key="5">
    <source>
        <dbReference type="ARBA" id="ARBA00022475"/>
    </source>
</evidence>
<evidence type="ECO:0000313" key="14">
    <source>
        <dbReference type="Proteomes" id="UP000219412"/>
    </source>
</evidence>
<dbReference type="RefSeq" id="WP_097039781.1">
    <property type="nucleotide sequence ID" value="NZ_OBQF01000002.1"/>
</dbReference>
<feature type="transmembrane region" description="Helical" evidence="12">
    <location>
        <begin position="303"/>
        <end position="321"/>
    </location>
</feature>
<dbReference type="Gene3D" id="1.10.3470.10">
    <property type="entry name" value="ABC transporter involved in vitamin B12 uptake, BtuC"/>
    <property type="match status" value="1"/>
</dbReference>
<comment type="function">
    <text evidence="9">Part of the binding-protein-dependent transport system for heme-iron. Responsible for the translocation of the substrate across the membrane.</text>
</comment>
<evidence type="ECO:0000256" key="11">
    <source>
        <dbReference type="ARBA" id="ARBA00031465"/>
    </source>
</evidence>
<evidence type="ECO:0000256" key="2">
    <source>
        <dbReference type="ARBA" id="ARBA00007935"/>
    </source>
</evidence>
<organism evidence="13 14">
    <name type="scientific">Salinicoccus kekensis</name>
    <dbReference type="NCBI Taxonomy" id="714307"/>
    <lineage>
        <taxon>Bacteria</taxon>
        <taxon>Bacillati</taxon>
        <taxon>Bacillota</taxon>
        <taxon>Bacilli</taxon>
        <taxon>Bacillales</taxon>
        <taxon>Staphylococcaceae</taxon>
        <taxon>Salinicoccus</taxon>
    </lineage>
</organism>
<evidence type="ECO:0000256" key="8">
    <source>
        <dbReference type="ARBA" id="ARBA00023136"/>
    </source>
</evidence>
<dbReference type="PANTHER" id="PTHR30472">
    <property type="entry name" value="FERRIC ENTEROBACTIN TRANSPORT SYSTEM PERMEASE PROTEIN"/>
    <property type="match status" value="1"/>
</dbReference>
<keyword evidence="14" id="KW-1185">Reference proteome</keyword>
<evidence type="ECO:0000256" key="1">
    <source>
        <dbReference type="ARBA" id="ARBA00004651"/>
    </source>
</evidence>
<keyword evidence="5" id="KW-1003">Cell membrane</keyword>
<feature type="transmembrane region" description="Helical" evidence="12">
    <location>
        <begin position="236"/>
        <end position="263"/>
    </location>
</feature>
<dbReference type="GO" id="GO:0005886">
    <property type="term" value="C:plasma membrane"/>
    <property type="evidence" value="ECO:0007669"/>
    <property type="project" value="UniProtKB-SubCell"/>
</dbReference>
<evidence type="ECO:0000256" key="12">
    <source>
        <dbReference type="SAM" id="Phobius"/>
    </source>
</evidence>
<dbReference type="CDD" id="cd06550">
    <property type="entry name" value="TM_ABC_iron-siderophores_like"/>
    <property type="match status" value="1"/>
</dbReference>
<sequence>MAYIMTLIISFLLLAAAITLSLITGSVELSLHDAVNAFIAFDPSDNGHIIIREVRAPRAAAAAIAGAAFAVAGGVTQAVTRNPLAEPGIIGLNAGALFFLTIAFIFMPGLPFTYLILISFAGALFSALIVLTVSFFGRARMSPLKLILAGVAVTLFFGSLSTAFQLYFNIGQDIAFWFAGAIQTIGWAHLSVIIPWFLFGIAVSLLLSPVLTAISFDEQTAVSLGVSVNKTRLSALIAVVMLAGLGVSIIGAAAFIGLIVPHMARFLSGGDYRRILPLSGVLGAVLTVCSDLAARTLAAPVELPAGALIALIGVPFFLYLARRVVRYEV</sequence>
<dbReference type="AlphaFoldDB" id="A0A285UJ04"/>
<keyword evidence="7 12" id="KW-1133">Transmembrane helix</keyword>
<dbReference type="SUPFAM" id="SSF81345">
    <property type="entry name" value="ABC transporter involved in vitamin B12 uptake, BtuC"/>
    <property type="match status" value="1"/>
</dbReference>
<gene>
    <name evidence="13" type="ORF">SAMN05878391_1008</name>
</gene>
<protein>
    <recommendedName>
        <fullName evidence="3">Probable heme-iron transport system permease protein IsdF</fullName>
    </recommendedName>
    <alternativeName>
        <fullName evidence="11">Iron-regulated surface determinant protein F</fullName>
    </alternativeName>
    <alternativeName>
        <fullName evidence="10">Staphylococcal iron-regulated protein G</fullName>
    </alternativeName>
</protein>
<feature type="transmembrane region" description="Helical" evidence="12">
    <location>
        <begin position="88"/>
        <end position="106"/>
    </location>
</feature>
<dbReference type="OrthoDB" id="9811721at2"/>
<dbReference type="PANTHER" id="PTHR30472:SF58">
    <property type="entry name" value="IRON(3+)-HYDROXAMATE IMPORT SYSTEM PERMEASE PROTEIN FHUB"/>
    <property type="match status" value="1"/>
</dbReference>
<keyword evidence="4" id="KW-0813">Transport</keyword>
<feature type="transmembrane region" description="Helical" evidence="12">
    <location>
        <begin position="59"/>
        <end position="76"/>
    </location>
</feature>
<dbReference type="GO" id="GO:0022857">
    <property type="term" value="F:transmembrane transporter activity"/>
    <property type="evidence" value="ECO:0007669"/>
    <property type="project" value="InterPro"/>
</dbReference>
<evidence type="ECO:0000256" key="4">
    <source>
        <dbReference type="ARBA" id="ARBA00022448"/>
    </source>
</evidence>
<reference evidence="14" key="1">
    <citation type="submission" date="2017-08" db="EMBL/GenBank/DDBJ databases">
        <authorList>
            <person name="Varghese N."/>
            <person name="Submissions S."/>
        </authorList>
    </citation>
    <scope>NUCLEOTIDE SEQUENCE [LARGE SCALE GENOMIC DNA]</scope>
    <source>
        <strain evidence="14">DSM 23173</strain>
    </source>
</reference>
<evidence type="ECO:0000313" key="13">
    <source>
        <dbReference type="EMBL" id="SOC40576.1"/>
    </source>
</evidence>
<keyword evidence="8 12" id="KW-0472">Membrane</keyword>
<evidence type="ECO:0000256" key="10">
    <source>
        <dbReference type="ARBA" id="ARBA00031149"/>
    </source>
</evidence>
<dbReference type="EMBL" id="OBQF01000002">
    <property type="protein sequence ID" value="SOC40576.1"/>
    <property type="molecule type" value="Genomic_DNA"/>
</dbReference>